<evidence type="ECO:0000313" key="1">
    <source>
        <dbReference type="EMBL" id="ESQ83188.1"/>
    </source>
</evidence>
<protein>
    <submittedName>
        <fullName evidence="1">Uncharacterized protein</fullName>
    </submittedName>
</protein>
<dbReference type="AlphaFoldDB" id="V4QVK5"/>
<dbReference type="EMBL" id="AWGB01000071">
    <property type="protein sequence ID" value="ESQ83188.1"/>
    <property type="molecule type" value="Genomic_DNA"/>
</dbReference>
<dbReference type="PATRIC" id="fig|1121022.4.peg.4183"/>
<reference evidence="1 2" key="1">
    <citation type="journal article" date="2014" name="Nature">
        <title>Sequential evolution of bacterial morphology by co-option of a developmental regulator.</title>
        <authorList>
            <person name="Jiang C."/>
            <person name="Brown P.J."/>
            <person name="Ducret A."/>
            <person name="Brun Y.V."/>
        </authorList>
    </citation>
    <scope>NUCLEOTIDE SEQUENCE [LARGE SCALE GENOMIC DNA]</scope>
    <source>
        <strain evidence="1 2">DSM 16100</strain>
    </source>
</reference>
<keyword evidence="2" id="KW-1185">Reference proteome</keyword>
<evidence type="ECO:0000313" key="2">
    <source>
        <dbReference type="Proteomes" id="UP000017837"/>
    </source>
</evidence>
<dbReference type="Proteomes" id="UP000017837">
    <property type="component" value="Unassembled WGS sequence"/>
</dbReference>
<proteinExistence type="predicted"/>
<accession>V4QVK5</accession>
<comment type="caution">
    <text evidence="1">The sequence shown here is derived from an EMBL/GenBank/DDBJ whole genome shotgun (WGS) entry which is preliminary data.</text>
</comment>
<organism evidence="1 2">
    <name type="scientific">Asticcacaulis benevestitus DSM 16100 = ATCC BAA-896</name>
    <dbReference type="NCBI Taxonomy" id="1121022"/>
    <lineage>
        <taxon>Bacteria</taxon>
        <taxon>Pseudomonadati</taxon>
        <taxon>Pseudomonadota</taxon>
        <taxon>Alphaproteobacteria</taxon>
        <taxon>Caulobacterales</taxon>
        <taxon>Caulobacteraceae</taxon>
        <taxon>Asticcacaulis</taxon>
    </lineage>
</organism>
<gene>
    <name evidence="1" type="ORF">ABENE_20415</name>
</gene>
<sequence length="42" mass="4412">MTESSHISGETIIASKREAILALLALHGLHDHLASGDGTRTT</sequence>
<name>V4QVK5_9CAUL</name>